<keyword evidence="2" id="KW-1185">Reference proteome</keyword>
<dbReference type="EMBL" id="ADLE01000002">
    <property type="protein sequence ID" value="EJZ65631.1"/>
    <property type="molecule type" value="Genomic_DNA"/>
</dbReference>
<reference evidence="1 2" key="1">
    <citation type="submission" date="2012-08" db="EMBL/GenBank/DDBJ databases">
        <title>The Genome Sequence of Barnesiella intestinihominis YIT 11860.</title>
        <authorList>
            <consortium name="The Broad Institute Genome Sequencing Platform"/>
            <person name="Earl A."/>
            <person name="Ward D."/>
            <person name="Feldgarden M."/>
            <person name="Gevers D."/>
            <person name="Morotomi M."/>
            <person name="Walker B."/>
            <person name="Young S.K."/>
            <person name="Zeng Q."/>
            <person name="Gargeya S."/>
            <person name="Fitzgerald M."/>
            <person name="Haas B."/>
            <person name="Abouelleil A."/>
            <person name="Alvarado L."/>
            <person name="Arachchi H.M."/>
            <person name="Berlin A.M."/>
            <person name="Chapman S.B."/>
            <person name="Goldberg J."/>
            <person name="Griggs A."/>
            <person name="Gujja S."/>
            <person name="Hansen M."/>
            <person name="Howarth C."/>
            <person name="Imamovic A."/>
            <person name="Larimer J."/>
            <person name="McCowen C."/>
            <person name="Montmayeur A."/>
            <person name="Murphy C."/>
            <person name="Neiman D."/>
            <person name="Pearson M."/>
            <person name="Priest M."/>
            <person name="Roberts A."/>
            <person name="Saif S."/>
            <person name="Shea T."/>
            <person name="Sisk P."/>
            <person name="Sykes S."/>
            <person name="Wortman J."/>
            <person name="Nusbaum C."/>
            <person name="Birren B."/>
        </authorList>
    </citation>
    <scope>NUCLEOTIDE SEQUENCE [LARGE SCALE GENOMIC DNA]</scope>
    <source>
        <strain evidence="1 2">YIT 11860</strain>
    </source>
</reference>
<evidence type="ECO:0000313" key="2">
    <source>
        <dbReference type="Proteomes" id="UP000006044"/>
    </source>
</evidence>
<organism evidence="1 2">
    <name type="scientific">Barnesiella intestinihominis YIT 11860</name>
    <dbReference type="NCBI Taxonomy" id="742726"/>
    <lineage>
        <taxon>Bacteria</taxon>
        <taxon>Pseudomonadati</taxon>
        <taxon>Bacteroidota</taxon>
        <taxon>Bacteroidia</taxon>
        <taxon>Bacteroidales</taxon>
        <taxon>Barnesiellaceae</taxon>
        <taxon>Barnesiella</taxon>
    </lineage>
</organism>
<protein>
    <submittedName>
        <fullName evidence="1">Uncharacterized protein</fullName>
    </submittedName>
</protein>
<gene>
    <name evidence="1" type="ORF">HMPREF9448_00718</name>
</gene>
<proteinExistence type="predicted"/>
<dbReference type="Proteomes" id="UP000006044">
    <property type="component" value="Unassembled WGS sequence"/>
</dbReference>
<sequence>NRNLISDLTMPNHILYSTNIAKGERKGKPKSHFRLGYAELHLILAANAANIEKSSWRKKSSVSFFSFNTNSIILLCYRKKLWEAILYPTQLTAFDTIIANQYSYPIAFTPGYEHTKWTDKKSKPARFVFLPPYIIFAETARKMEKQNQYANY</sequence>
<comment type="caution">
    <text evidence="1">The sequence shown here is derived from an EMBL/GenBank/DDBJ whole genome shotgun (WGS) entry which is preliminary data.</text>
</comment>
<dbReference type="GeneID" id="77850150"/>
<dbReference type="AlphaFoldDB" id="K0X5E7"/>
<dbReference type="STRING" id="742726.HMPREF9448_00718"/>
<feature type="non-terminal residue" evidence="1">
    <location>
        <position position="1"/>
    </location>
</feature>
<accession>K0X5E7</accession>
<dbReference type="RefSeq" id="WP_008861213.1">
    <property type="nucleotide sequence ID" value="NZ_JH815203.1"/>
</dbReference>
<name>K0X5E7_9BACT</name>
<dbReference type="HOGENOM" id="CLU_1716986_0_0_10"/>
<evidence type="ECO:0000313" key="1">
    <source>
        <dbReference type="EMBL" id="EJZ65631.1"/>
    </source>
</evidence>